<reference evidence="6 7" key="1">
    <citation type="submission" date="2017-04" db="EMBL/GenBank/DDBJ databases">
        <authorList>
            <person name="Afonso C.L."/>
            <person name="Miller P.J."/>
            <person name="Scott M.A."/>
            <person name="Spackman E."/>
            <person name="Goraichik I."/>
            <person name="Dimitrov K.M."/>
            <person name="Suarez D.L."/>
            <person name="Swayne D.E."/>
        </authorList>
    </citation>
    <scope>NUCLEOTIDE SEQUENCE [LARGE SCALE GENOMIC DNA]</scope>
</reference>
<feature type="compositionally biased region" description="Acidic residues" evidence="5">
    <location>
        <begin position="172"/>
        <end position="182"/>
    </location>
</feature>
<evidence type="ECO:0000256" key="4">
    <source>
        <dbReference type="PIRNR" id="PIRNR000777"/>
    </source>
</evidence>
<dbReference type="AlphaFoldDB" id="A0A1X7QYT8"/>
<dbReference type="GO" id="GO:0006383">
    <property type="term" value="P:transcription by RNA polymerase III"/>
    <property type="evidence" value="ECO:0007669"/>
    <property type="project" value="UniProtKB-UniRule"/>
</dbReference>
<keyword evidence="3 4" id="KW-0539">Nucleus</keyword>
<feature type="compositionally biased region" description="Acidic residues" evidence="5">
    <location>
        <begin position="192"/>
        <end position="210"/>
    </location>
</feature>
<dbReference type="GO" id="GO:0005666">
    <property type="term" value="C:RNA polymerase III complex"/>
    <property type="evidence" value="ECO:0007669"/>
    <property type="project" value="UniProtKB-UniRule"/>
</dbReference>
<name>A0A1X7QYT8_9SACH</name>
<comment type="subunit">
    <text evidence="4">Component of the RNA polymerase III (Pol III) complex.</text>
</comment>
<dbReference type="PANTHER" id="PTHR15367:SF2">
    <property type="entry name" value="DNA-DIRECTED RNA POLYMERASE III SUBUNIT"/>
    <property type="match status" value="1"/>
</dbReference>
<dbReference type="EMBL" id="FXLY01000002">
    <property type="protein sequence ID" value="SMN18379.1"/>
    <property type="molecule type" value="Genomic_DNA"/>
</dbReference>
<evidence type="ECO:0000313" key="6">
    <source>
        <dbReference type="EMBL" id="SMN18379.1"/>
    </source>
</evidence>
<gene>
    <name evidence="6" type="ORF">KASA_0Q08470G</name>
</gene>
<feature type="region of interest" description="Disordered" evidence="5">
    <location>
        <begin position="172"/>
        <end position="236"/>
    </location>
</feature>
<accession>A0A1X7QYT8</accession>
<dbReference type="InterPro" id="IPR024661">
    <property type="entry name" value="RNA_pol_III_Rpc31"/>
</dbReference>
<keyword evidence="7" id="KW-1185">Reference proteome</keyword>
<evidence type="ECO:0000256" key="5">
    <source>
        <dbReference type="SAM" id="MobiDB-lite"/>
    </source>
</evidence>
<dbReference type="Proteomes" id="UP000196158">
    <property type="component" value="Unassembled WGS sequence"/>
</dbReference>
<sequence length="236" mass="26985">MSFRRGRANEGNTFLKNLPFGLAYTDVSGSQNTEFPIIPLPVNNPITKKEQITAVTYINQTDAIRDGPFYLGSISDSTDNNNKSNTQTANNDNIERYSDRYLKKRKIGISIDDHPYHLELYPKELYNVMGINKKKLVKIRKLNNNTNNVFTGALDDETLGLSVLEKLKQLAEDVDDEDDNEDENSHKRRDDDISDNDFDEDEEEDEDNDYNGERYFDNGDDDGYGDEDDNGDEPAF</sequence>
<feature type="compositionally biased region" description="Acidic residues" evidence="5">
    <location>
        <begin position="218"/>
        <end position="236"/>
    </location>
</feature>
<dbReference type="Pfam" id="PF11705">
    <property type="entry name" value="RNA_pol_3_Rpc31"/>
    <property type="match status" value="1"/>
</dbReference>
<comment type="function">
    <text evidence="4">DNA-dependent RNA polymerase catalyzes the transcription of DNA into RNA using the four ribonucleoside triphosphates as substrates. Specific peripheric component of RNA polymerase III which synthesizes small RNAs, such as 5S rRNA and tRNAs.</text>
</comment>
<organism evidence="6 7">
    <name type="scientific">Maudiozyma saulgeensis</name>
    <dbReference type="NCBI Taxonomy" id="1789683"/>
    <lineage>
        <taxon>Eukaryota</taxon>
        <taxon>Fungi</taxon>
        <taxon>Dikarya</taxon>
        <taxon>Ascomycota</taxon>
        <taxon>Saccharomycotina</taxon>
        <taxon>Saccharomycetes</taxon>
        <taxon>Saccharomycetales</taxon>
        <taxon>Saccharomycetaceae</taxon>
        <taxon>Maudiozyma</taxon>
    </lineage>
</organism>
<dbReference type="OrthoDB" id="5377312at2759"/>
<evidence type="ECO:0000256" key="1">
    <source>
        <dbReference type="ARBA" id="ARBA00004123"/>
    </source>
</evidence>
<dbReference type="STRING" id="1789683.A0A1X7QYT8"/>
<comment type="subcellular location">
    <subcellularLocation>
        <location evidence="1 4">Nucleus</location>
    </subcellularLocation>
</comment>
<dbReference type="PIRSF" id="PIRSF000777">
    <property type="entry name" value="RNA_polIII_C31"/>
    <property type="match status" value="1"/>
</dbReference>
<dbReference type="PANTHER" id="PTHR15367">
    <property type="entry name" value="DNA-DIRECTED RNA POLYMERASE III"/>
    <property type="match status" value="1"/>
</dbReference>
<protein>
    <recommendedName>
        <fullName evidence="4">DNA-directed RNA polymerase III subunit</fullName>
    </recommendedName>
</protein>
<evidence type="ECO:0000256" key="3">
    <source>
        <dbReference type="ARBA" id="ARBA00023242"/>
    </source>
</evidence>
<evidence type="ECO:0000313" key="7">
    <source>
        <dbReference type="Proteomes" id="UP000196158"/>
    </source>
</evidence>
<evidence type="ECO:0000256" key="2">
    <source>
        <dbReference type="ARBA" id="ARBA00008352"/>
    </source>
</evidence>
<proteinExistence type="inferred from homology"/>
<comment type="similarity">
    <text evidence="2 4">Belongs to the eukaryotic RPC7 RNA polymerase subunit family.</text>
</comment>